<feature type="disulfide bond" evidence="15">
    <location>
        <begin position="125"/>
        <end position="143"/>
    </location>
</feature>
<dbReference type="InterPro" id="IPR034021">
    <property type="entry name" value="TNFRSF5_N"/>
</dbReference>
<dbReference type="GO" id="GO:0009897">
    <property type="term" value="C:external side of plasma membrane"/>
    <property type="evidence" value="ECO:0007669"/>
    <property type="project" value="Ensembl"/>
</dbReference>
<evidence type="ECO:0000259" key="19">
    <source>
        <dbReference type="PROSITE" id="PS50050"/>
    </source>
</evidence>
<evidence type="ECO:0000256" key="16">
    <source>
        <dbReference type="SAM" id="MobiDB-lite"/>
    </source>
</evidence>
<dbReference type="InterPro" id="IPR052135">
    <property type="entry name" value="TNFRSF5"/>
</dbReference>
<dbReference type="GO" id="GO:0006874">
    <property type="term" value="P:intracellular calcium ion homeostasis"/>
    <property type="evidence" value="ECO:0007669"/>
    <property type="project" value="Ensembl"/>
</dbReference>
<evidence type="ECO:0000256" key="14">
    <source>
        <dbReference type="ARBA" id="ARBA00045871"/>
    </source>
</evidence>
<keyword evidence="21" id="KW-1185">Reference proteome</keyword>
<feature type="chain" id="PRO_5034555728" description="Tumor necrosis factor receptor superfamily member 5" evidence="18">
    <location>
        <begin position="21"/>
        <end position="275"/>
    </location>
</feature>
<dbReference type="SUPFAM" id="SSF57586">
    <property type="entry name" value="TNF receptor-like"/>
    <property type="match status" value="2"/>
</dbReference>
<feature type="transmembrane region" description="Helical" evidence="17">
    <location>
        <begin position="195"/>
        <end position="215"/>
    </location>
</feature>
<evidence type="ECO:0000256" key="15">
    <source>
        <dbReference type="PROSITE-ProRule" id="PRU00206"/>
    </source>
</evidence>
<feature type="repeat" description="TNFR-Cys" evidence="15">
    <location>
        <begin position="61"/>
        <end position="103"/>
    </location>
</feature>
<dbReference type="GO" id="GO:0031625">
    <property type="term" value="F:ubiquitin protein ligase binding"/>
    <property type="evidence" value="ECO:0007669"/>
    <property type="project" value="Ensembl"/>
</dbReference>
<dbReference type="GO" id="GO:1902216">
    <property type="term" value="P:positive regulation of interleukin-4-mediated signaling pathway"/>
    <property type="evidence" value="ECO:0007669"/>
    <property type="project" value="Ensembl"/>
</dbReference>
<feature type="repeat" description="TNFR-Cys" evidence="15">
    <location>
        <begin position="145"/>
        <end position="186"/>
    </location>
</feature>
<evidence type="ECO:0000256" key="11">
    <source>
        <dbReference type="ARBA" id="ARBA00023180"/>
    </source>
</evidence>
<sequence length="275" mass="30432">MVRVALLCALWGCLLTAVHLEPATVCQENQYSFNGRCCDLCQPGKKLLSECTEHTRTQCLPCSQGEFLDTWNKETYCHQHRYCEPNQGLQVWREGTSETDTTCVCQEGQYCISSDCDSCALHTECGLGFGVKQMGTGKNDTVCEPCPVGFFSNVSSAVKKCQSWTSCEANNLVVLQEGTRQTDAVCGVHSRMRGLLVIPIVMGAFITILLVFVSIRKVAKKPKDKDFLPKRQDPTEVEDVPGQNPATPVQETLHGCQPVTQEDGKESRISVQEKQ</sequence>
<feature type="disulfide bond" evidence="15">
    <location>
        <begin position="146"/>
        <end position="161"/>
    </location>
</feature>
<keyword evidence="5" id="KW-0677">Repeat</keyword>
<feature type="signal peptide" evidence="18">
    <location>
        <begin position="1"/>
        <end position="20"/>
    </location>
</feature>
<keyword evidence="10" id="KW-0675">Receptor</keyword>
<dbReference type="InterPro" id="IPR001368">
    <property type="entry name" value="TNFR/NGFR_Cys_rich_reg"/>
</dbReference>
<evidence type="ECO:0000256" key="9">
    <source>
        <dbReference type="ARBA" id="ARBA00023157"/>
    </source>
</evidence>
<dbReference type="GO" id="GO:0048304">
    <property type="term" value="P:positive regulation of isotype switching to IgG isotypes"/>
    <property type="evidence" value="ECO:0007669"/>
    <property type="project" value="Ensembl"/>
</dbReference>
<dbReference type="RefSeq" id="XP_008852834.1">
    <property type="nucleotide sequence ID" value="XM_008854612.3"/>
</dbReference>
<keyword evidence="6" id="KW-0391">Immunity</keyword>
<gene>
    <name evidence="20" type="primary">Cd40</name>
</gene>
<evidence type="ECO:0000256" key="17">
    <source>
        <dbReference type="SAM" id="Phobius"/>
    </source>
</evidence>
<comment type="caution">
    <text evidence="15">Lacks conserved residue(s) required for the propagation of feature annotation.</text>
</comment>
<evidence type="ECO:0000256" key="18">
    <source>
        <dbReference type="SAM" id="SignalP"/>
    </source>
</evidence>
<dbReference type="CTD" id="958"/>
<reference evidence="20" key="1">
    <citation type="submission" date="2025-08" db="UniProtKB">
        <authorList>
            <consortium name="Ensembl"/>
        </authorList>
    </citation>
    <scope>IDENTIFICATION</scope>
</reference>
<dbReference type="GeneID" id="103751235"/>
<evidence type="ECO:0000256" key="7">
    <source>
        <dbReference type="ARBA" id="ARBA00022989"/>
    </source>
</evidence>
<dbReference type="GO" id="GO:0019724">
    <property type="term" value="P:B cell mediated immunity"/>
    <property type="evidence" value="ECO:0007669"/>
    <property type="project" value="Ensembl"/>
</dbReference>
<dbReference type="Ensembl" id="ENSNGAT00000005913.1">
    <property type="protein sequence ID" value="ENSNGAP00000003871.1"/>
    <property type="gene ID" value="ENSNGAG00000004710.1"/>
</dbReference>
<proteinExistence type="predicted"/>
<dbReference type="SMART" id="SM00208">
    <property type="entry name" value="TNFR"/>
    <property type="match status" value="4"/>
</dbReference>
<comment type="function">
    <text evidence="14">Receptor for TNFSF5/CD40LG. Transduces TRAF6- and MAP3K8-mediated signals that activate ERK in macrophages and B cells, leading to induction of immunoglobulin secretion.</text>
</comment>
<dbReference type="PANTHER" id="PTHR46875:SF1">
    <property type="entry name" value="TUMOR NECROSIS FACTOR RECEPTOR SUPERFAMILY MEMBER 5"/>
    <property type="match status" value="1"/>
</dbReference>
<dbReference type="GO" id="GO:0043491">
    <property type="term" value="P:phosphatidylinositol 3-kinase/protein kinase B signal transduction"/>
    <property type="evidence" value="ECO:0007669"/>
    <property type="project" value="Ensembl"/>
</dbReference>
<dbReference type="PRINTS" id="PR01922">
    <property type="entry name" value="TNFACTORR5"/>
</dbReference>
<evidence type="ECO:0000256" key="6">
    <source>
        <dbReference type="ARBA" id="ARBA00022859"/>
    </source>
</evidence>
<evidence type="ECO:0000256" key="10">
    <source>
        <dbReference type="ARBA" id="ARBA00023170"/>
    </source>
</evidence>
<dbReference type="AlphaFoldDB" id="A0A8C6QII7"/>
<dbReference type="GO" id="GO:0038023">
    <property type="term" value="F:signaling receptor activity"/>
    <property type="evidence" value="ECO:0007669"/>
    <property type="project" value="Ensembl"/>
</dbReference>
<comment type="subcellular location">
    <subcellularLocation>
        <location evidence="1">Membrane</location>
        <topology evidence="1">Single-pass type I membrane protein</topology>
    </subcellularLocation>
</comment>
<dbReference type="GO" id="GO:0043410">
    <property type="term" value="P:positive regulation of MAPK cascade"/>
    <property type="evidence" value="ECO:0007669"/>
    <property type="project" value="Ensembl"/>
</dbReference>
<evidence type="ECO:0000256" key="5">
    <source>
        <dbReference type="ARBA" id="ARBA00022737"/>
    </source>
</evidence>
<dbReference type="GO" id="GO:0035631">
    <property type="term" value="C:CD40 receptor complex"/>
    <property type="evidence" value="ECO:0007669"/>
    <property type="project" value="Ensembl"/>
</dbReference>
<dbReference type="Pfam" id="PF00020">
    <property type="entry name" value="TNFR_c6"/>
    <property type="match status" value="3"/>
</dbReference>
<feature type="domain" description="TNFR-Cys" evidence="19">
    <location>
        <begin position="145"/>
        <end position="186"/>
    </location>
</feature>
<feature type="disulfide bond" evidence="15">
    <location>
        <begin position="62"/>
        <end position="77"/>
    </location>
</feature>
<dbReference type="GO" id="GO:0023035">
    <property type="term" value="P:CD40 signaling pathway"/>
    <property type="evidence" value="ECO:0007669"/>
    <property type="project" value="Ensembl"/>
</dbReference>
<name>A0A8C6QII7_NANGA</name>
<dbReference type="OrthoDB" id="9932129at2759"/>
<reference evidence="20" key="2">
    <citation type="submission" date="2025-09" db="UniProtKB">
        <authorList>
            <consortium name="Ensembl"/>
        </authorList>
    </citation>
    <scope>IDENTIFICATION</scope>
</reference>
<dbReference type="CDD" id="cd13407">
    <property type="entry name" value="TNFRSF5"/>
    <property type="match status" value="1"/>
</dbReference>
<feature type="domain" description="TNFR-Cys" evidence="19">
    <location>
        <begin position="25"/>
        <end position="59"/>
    </location>
</feature>
<feature type="compositionally biased region" description="Basic and acidic residues" evidence="16">
    <location>
        <begin position="262"/>
        <end position="275"/>
    </location>
</feature>
<protein>
    <recommendedName>
        <fullName evidence="2">Tumor necrosis factor receptor superfamily member 5</fullName>
    </recommendedName>
    <alternativeName>
        <fullName evidence="12">B-cell surface antigen CD40</fullName>
    </alternativeName>
    <alternativeName>
        <fullName evidence="13">CD40L receptor</fullName>
    </alternativeName>
</protein>
<dbReference type="GO" id="GO:0007259">
    <property type="term" value="P:cell surface receptor signaling pathway via JAK-STAT"/>
    <property type="evidence" value="ECO:0007669"/>
    <property type="project" value="Ensembl"/>
</dbReference>
<dbReference type="Gene3D" id="2.10.50.10">
    <property type="entry name" value="Tumor Necrosis Factor Receptor, subunit A, domain 2"/>
    <property type="match status" value="2"/>
</dbReference>
<keyword evidence="7 17" id="KW-1133">Transmembrane helix</keyword>
<dbReference type="GO" id="GO:0071260">
    <property type="term" value="P:cellular response to mechanical stimulus"/>
    <property type="evidence" value="ECO:0007669"/>
    <property type="project" value="Ensembl"/>
</dbReference>
<dbReference type="GO" id="GO:0043123">
    <property type="term" value="P:positive regulation of canonical NF-kappaB signal transduction"/>
    <property type="evidence" value="ECO:0007669"/>
    <property type="project" value="Ensembl"/>
</dbReference>
<evidence type="ECO:0000256" key="2">
    <source>
        <dbReference type="ARBA" id="ARBA00015766"/>
    </source>
</evidence>
<dbReference type="GO" id="GO:0043536">
    <property type="term" value="P:positive regulation of blood vessel endothelial cell migration"/>
    <property type="evidence" value="ECO:0007669"/>
    <property type="project" value="Ensembl"/>
</dbReference>
<organism evidence="20 21">
    <name type="scientific">Nannospalax galili</name>
    <name type="common">Northern Israeli blind subterranean mole rat</name>
    <name type="synonym">Spalax galili</name>
    <dbReference type="NCBI Taxonomy" id="1026970"/>
    <lineage>
        <taxon>Eukaryota</taxon>
        <taxon>Metazoa</taxon>
        <taxon>Chordata</taxon>
        <taxon>Craniata</taxon>
        <taxon>Vertebrata</taxon>
        <taxon>Euteleostomi</taxon>
        <taxon>Mammalia</taxon>
        <taxon>Eutheria</taxon>
        <taxon>Euarchontoglires</taxon>
        <taxon>Glires</taxon>
        <taxon>Rodentia</taxon>
        <taxon>Myomorpha</taxon>
        <taxon>Muroidea</taxon>
        <taxon>Spalacidae</taxon>
        <taxon>Spalacinae</taxon>
        <taxon>Nannospalax</taxon>
    </lineage>
</organism>
<evidence type="ECO:0000313" key="20">
    <source>
        <dbReference type="Ensembl" id="ENSNGAP00000003871.1"/>
    </source>
</evidence>
<dbReference type="GO" id="GO:0090037">
    <property type="term" value="P:positive regulation of protein kinase C signaling"/>
    <property type="evidence" value="ECO:0007669"/>
    <property type="project" value="Ensembl"/>
</dbReference>
<feature type="repeat" description="TNFR-Cys" evidence="15">
    <location>
        <begin position="25"/>
        <end position="59"/>
    </location>
</feature>
<dbReference type="KEGG" id="ngi:103751235"/>
<accession>A0A8C6QII7</accession>
<feature type="domain" description="TNFR-Cys" evidence="19">
    <location>
        <begin position="104"/>
        <end position="143"/>
    </location>
</feature>
<evidence type="ECO:0000256" key="4">
    <source>
        <dbReference type="ARBA" id="ARBA00022729"/>
    </source>
</evidence>
<dbReference type="Proteomes" id="UP000694381">
    <property type="component" value="Unassembled WGS sequence"/>
</dbReference>
<keyword evidence="11" id="KW-0325">Glycoprotein</keyword>
<dbReference type="GO" id="GO:0045944">
    <property type="term" value="P:positive regulation of transcription by RNA polymerase II"/>
    <property type="evidence" value="ECO:0007669"/>
    <property type="project" value="Ensembl"/>
</dbReference>
<dbReference type="FunFam" id="2.10.50.10:FF:000041">
    <property type="entry name" value="Tumor necrosis factor receptor superfamily member 5"/>
    <property type="match status" value="1"/>
</dbReference>
<feature type="repeat" description="TNFR-Cys" evidence="15">
    <location>
        <begin position="104"/>
        <end position="143"/>
    </location>
</feature>
<dbReference type="OMA" id="WTKERHC"/>
<evidence type="ECO:0000256" key="1">
    <source>
        <dbReference type="ARBA" id="ARBA00004479"/>
    </source>
</evidence>
<keyword evidence="4 18" id="KW-0732">Signal</keyword>
<dbReference type="InterPro" id="IPR020435">
    <property type="entry name" value="TNFR_5"/>
</dbReference>
<dbReference type="PROSITE" id="PS50050">
    <property type="entry name" value="TNFR_NGFR_2"/>
    <property type="match status" value="4"/>
</dbReference>
<dbReference type="GO" id="GO:0045766">
    <property type="term" value="P:positive regulation of angiogenesis"/>
    <property type="evidence" value="ECO:0007669"/>
    <property type="project" value="Ensembl"/>
</dbReference>
<evidence type="ECO:0000256" key="8">
    <source>
        <dbReference type="ARBA" id="ARBA00023136"/>
    </source>
</evidence>
<dbReference type="GeneTree" id="ENSGT00940000161464"/>
<feature type="disulfide bond" evidence="15">
    <location>
        <begin position="41"/>
        <end position="59"/>
    </location>
</feature>
<feature type="disulfide bond" evidence="15">
    <location>
        <begin position="38"/>
        <end position="51"/>
    </location>
</feature>
<dbReference type="GO" id="GO:0030890">
    <property type="term" value="P:positive regulation of B cell proliferation"/>
    <property type="evidence" value="ECO:0007669"/>
    <property type="project" value="Ensembl"/>
</dbReference>
<keyword evidence="8 17" id="KW-0472">Membrane</keyword>
<dbReference type="GO" id="GO:0042100">
    <property type="term" value="P:B cell proliferation"/>
    <property type="evidence" value="ECO:0007669"/>
    <property type="project" value="Ensembl"/>
</dbReference>
<evidence type="ECO:0000313" key="21">
    <source>
        <dbReference type="Proteomes" id="UP000694381"/>
    </source>
</evidence>
<dbReference type="GO" id="GO:0051607">
    <property type="term" value="P:defense response to virus"/>
    <property type="evidence" value="ECO:0007669"/>
    <property type="project" value="Ensembl"/>
</dbReference>
<dbReference type="PANTHER" id="PTHR46875">
    <property type="entry name" value="TUMOR NECROSIS FACTOR RECEPTOR SUPERFAMILY MEMBER 5"/>
    <property type="match status" value="1"/>
</dbReference>
<keyword evidence="9 15" id="KW-1015">Disulfide bond</keyword>
<feature type="domain" description="TNFR-Cys" evidence="19">
    <location>
        <begin position="61"/>
        <end position="103"/>
    </location>
</feature>
<keyword evidence="3 17" id="KW-0812">Transmembrane</keyword>
<dbReference type="GO" id="GO:2000353">
    <property type="term" value="P:positive regulation of endothelial cell apoptotic process"/>
    <property type="evidence" value="ECO:0007669"/>
    <property type="project" value="Ensembl"/>
</dbReference>
<dbReference type="GO" id="GO:0032735">
    <property type="term" value="P:positive regulation of interleukin-12 production"/>
    <property type="evidence" value="ECO:0007669"/>
    <property type="project" value="Ensembl"/>
</dbReference>
<feature type="region of interest" description="Disordered" evidence="16">
    <location>
        <begin position="223"/>
        <end position="275"/>
    </location>
</feature>
<dbReference type="GO" id="GO:0002768">
    <property type="term" value="P:immune response-regulating cell surface receptor signaling pathway"/>
    <property type="evidence" value="ECO:0007669"/>
    <property type="project" value="Ensembl"/>
</dbReference>
<dbReference type="GO" id="GO:0042832">
    <property type="term" value="P:defense response to protozoan"/>
    <property type="evidence" value="ECO:0007669"/>
    <property type="project" value="Ensembl"/>
</dbReference>
<feature type="compositionally biased region" description="Basic and acidic residues" evidence="16">
    <location>
        <begin position="223"/>
        <end position="234"/>
    </location>
</feature>
<evidence type="ECO:0000256" key="12">
    <source>
        <dbReference type="ARBA" id="ARBA00031089"/>
    </source>
</evidence>
<evidence type="ECO:0000256" key="13">
    <source>
        <dbReference type="ARBA" id="ARBA00032719"/>
    </source>
</evidence>
<evidence type="ECO:0000256" key="3">
    <source>
        <dbReference type="ARBA" id="ARBA00022692"/>
    </source>
</evidence>